<evidence type="ECO:0000256" key="7">
    <source>
        <dbReference type="PROSITE-ProRule" id="PRU00042"/>
    </source>
</evidence>
<dbReference type="FunFam" id="3.30.160.60:FF:000176">
    <property type="entry name" value="zinc finger protein 70"/>
    <property type="match status" value="1"/>
</dbReference>
<dbReference type="Proteomes" id="UP000007266">
    <property type="component" value="Linkage group 3"/>
</dbReference>
<keyword evidence="6" id="KW-0539">Nucleus</keyword>
<dbReference type="OrthoDB" id="6077919at2759"/>
<feature type="domain" description="C2H2-type" evidence="8">
    <location>
        <begin position="185"/>
        <end position="212"/>
    </location>
</feature>
<sequence length="478" mass="54258">MDQLNLNADFLKFDKENNGDVKREIDFLQCGNFNSVQPSSSYLSNIFSNTLDVNANLNNRMPLDLSNLKDLDGLCKLEIIKNEIPYLVKYKLQDGKHVKIWQCKTCFKEFGHQYTLMRHLPTHTDERKFQCNTCGKAFRQMSTLSQHRAIHSHERPYVCEICQKTFNRVSTLISHRKTHTGIKPHQCHLCNKAFHQKGNLRNHIFTHTNERPYKCDDCGKGFNQMSNLMCHKLKSHQRMDKPKHSCQICRRSFAKRIALRNHEQYEHRESNQAIDSFLTDDQKISNAIFVEPIKTKAMQLAIETNQIPFALLRPLTGIPVLVRVLPAGNDKQMLVPASAEDLKKHGQISVTPKTTTPGTTLEDVTEDKHNLVGSTVQIKIPVVATVIQQSGEGGHMSMSVVSPGPNNEAVKQPNWQSLGSYILTATNDEQSDGQMMGMQDLNFSTDEKTNLTDYDIETSGMKHNGDAVHAPDDVFIIT</sequence>
<comment type="subcellular location">
    <subcellularLocation>
        <location evidence="1">Nucleus</location>
    </subcellularLocation>
</comment>
<accession>A0A139WLG3</accession>
<keyword evidence="3" id="KW-0677">Repeat</keyword>
<dbReference type="GO" id="GO:0000978">
    <property type="term" value="F:RNA polymerase II cis-regulatory region sequence-specific DNA binding"/>
    <property type="evidence" value="ECO:0000318"/>
    <property type="project" value="GO_Central"/>
</dbReference>
<proteinExistence type="predicted"/>
<dbReference type="EMBL" id="KQ971319">
    <property type="protein sequence ID" value="KYB28898.1"/>
    <property type="molecule type" value="Genomic_DNA"/>
</dbReference>
<organism evidence="9 10">
    <name type="scientific">Tribolium castaneum</name>
    <name type="common">Red flour beetle</name>
    <dbReference type="NCBI Taxonomy" id="7070"/>
    <lineage>
        <taxon>Eukaryota</taxon>
        <taxon>Metazoa</taxon>
        <taxon>Ecdysozoa</taxon>
        <taxon>Arthropoda</taxon>
        <taxon>Hexapoda</taxon>
        <taxon>Insecta</taxon>
        <taxon>Pterygota</taxon>
        <taxon>Neoptera</taxon>
        <taxon>Endopterygota</taxon>
        <taxon>Coleoptera</taxon>
        <taxon>Polyphaga</taxon>
        <taxon>Cucujiformia</taxon>
        <taxon>Tenebrionidae</taxon>
        <taxon>Tenebrionidae incertae sedis</taxon>
        <taxon>Tribolium</taxon>
    </lineage>
</organism>
<keyword evidence="4 7" id="KW-0863">Zinc-finger</keyword>
<evidence type="ECO:0000256" key="6">
    <source>
        <dbReference type="ARBA" id="ARBA00023242"/>
    </source>
</evidence>
<dbReference type="FunFam" id="3.30.160.60:FF:000512">
    <property type="entry name" value="zinc finger protein 197 isoform X1"/>
    <property type="match status" value="1"/>
</dbReference>
<evidence type="ECO:0000313" key="10">
    <source>
        <dbReference type="Proteomes" id="UP000007266"/>
    </source>
</evidence>
<feature type="domain" description="C2H2-type" evidence="8">
    <location>
        <begin position="101"/>
        <end position="128"/>
    </location>
</feature>
<name>A0A139WLG3_TRICA</name>
<evidence type="ECO:0000313" key="9">
    <source>
        <dbReference type="EMBL" id="KYB28898.1"/>
    </source>
</evidence>
<dbReference type="InterPro" id="IPR013087">
    <property type="entry name" value="Znf_C2H2_type"/>
</dbReference>
<feature type="domain" description="C2H2-type" evidence="8">
    <location>
        <begin position="244"/>
        <end position="272"/>
    </location>
</feature>
<keyword evidence="2" id="KW-0479">Metal-binding</keyword>
<dbReference type="GO" id="GO:0008270">
    <property type="term" value="F:zinc ion binding"/>
    <property type="evidence" value="ECO:0007669"/>
    <property type="project" value="UniProtKB-KW"/>
</dbReference>
<reference evidence="9 10" key="1">
    <citation type="journal article" date="2008" name="Nature">
        <title>The genome of the model beetle and pest Tribolium castaneum.</title>
        <authorList>
            <consortium name="Tribolium Genome Sequencing Consortium"/>
            <person name="Richards S."/>
            <person name="Gibbs R.A."/>
            <person name="Weinstock G.M."/>
            <person name="Brown S.J."/>
            <person name="Denell R."/>
            <person name="Beeman R.W."/>
            <person name="Gibbs R."/>
            <person name="Beeman R.W."/>
            <person name="Brown S.J."/>
            <person name="Bucher G."/>
            <person name="Friedrich M."/>
            <person name="Grimmelikhuijzen C.J."/>
            <person name="Klingler M."/>
            <person name="Lorenzen M."/>
            <person name="Richards S."/>
            <person name="Roth S."/>
            <person name="Schroder R."/>
            <person name="Tautz D."/>
            <person name="Zdobnov E.M."/>
            <person name="Muzny D."/>
            <person name="Gibbs R.A."/>
            <person name="Weinstock G.M."/>
            <person name="Attaway T."/>
            <person name="Bell S."/>
            <person name="Buhay C.J."/>
            <person name="Chandrabose M.N."/>
            <person name="Chavez D."/>
            <person name="Clerk-Blankenburg K.P."/>
            <person name="Cree A."/>
            <person name="Dao M."/>
            <person name="Davis C."/>
            <person name="Chacko J."/>
            <person name="Dinh H."/>
            <person name="Dugan-Rocha S."/>
            <person name="Fowler G."/>
            <person name="Garner T.T."/>
            <person name="Garnes J."/>
            <person name="Gnirke A."/>
            <person name="Hawes A."/>
            <person name="Hernandez J."/>
            <person name="Hines S."/>
            <person name="Holder M."/>
            <person name="Hume J."/>
            <person name="Jhangiani S.N."/>
            <person name="Joshi V."/>
            <person name="Khan Z.M."/>
            <person name="Jackson L."/>
            <person name="Kovar C."/>
            <person name="Kowis A."/>
            <person name="Lee S."/>
            <person name="Lewis L.R."/>
            <person name="Margolis J."/>
            <person name="Morgan M."/>
            <person name="Nazareth L.V."/>
            <person name="Nguyen N."/>
            <person name="Okwuonu G."/>
            <person name="Parker D."/>
            <person name="Richards S."/>
            <person name="Ruiz S.J."/>
            <person name="Santibanez J."/>
            <person name="Savard J."/>
            <person name="Scherer S.E."/>
            <person name="Schneider B."/>
            <person name="Sodergren E."/>
            <person name="Tautz D."/>
            <person name="Vattahil S."/>
            <person name="Villasana D."/>
            <person name="White C.S."/>
            <person name="Wright R."/>
            <person name="Park Y."/>
            <person name="Beeman R.W."/>
            <person name="Lord J."/>
            <person name="Oppert B."/>
            <person name="Lorenzen M."/>
            <person name="Brown S."/>
            <person name="Wang L."/>
            <person name="Savard J."/>
            <person name="Tautz D."/>
            <person name="Richards S."/>
            <person name="Weinstock G."/>
            <person name="Gibbs R.A."/>
            <person name="Liu Y."/>
            <person name="Worley K."/>
            <person name="Weinstock G."/>
            <person name="Elsik C.G."/>
            <person name="Reese J.T."/>
            <person name="Elhaik E."/>
            <person name="Landan G."/>
            <person name="Graur D."/>
            <person name="Arensburger P."/>
            <person name="Atkinson P."/>
            <person name="Beeman R.W."/>
            <person name="Beidler J."/>
            <person name="Brown S.J."/>
            <person name="Demuth J.P."/>
            <person name="Drury D.W."/>
            <person name="Du Y.Z."/>
            <person name="Fujiwara H."/>
            <person name="Lorenzen M."/>
            <person name="Maselli V."/>
            <person name="Osanai M."/>
            <person name="Park Y."/>
            <person name="Robertson H.M."/>
            <person name="Tu Z."/>
            <person name="Wang J.J."/>
            <person name="Wang S."/>
            <person name="Richards S."/>
            <person name="Song H."/>
            <person name="Zhang L."/>
            <person name="Sodergren E."/>
            <person name="Werner D."/>
            <person name="Stanke M."/>
            <person name="Morgenstern B."/>
            <person name="Solovyev V."/>
            <person name="Kosarev P."/>
            <person name="Brown G."/>
            <person name="Chen H.C."/>
            <person name="Ermolaeva O."/>
            <person name="Hlavina W."/>
            <person name="Kapustin Y."/>
            <person name="Kiryutin B."/>
            <person name="Kitts P."/>
            <person name="Maglott D."/>
            <person name="Pruitt K."/>
            <person name="Sapojnikov V."/>
            <person name="Souvorov A."/>
            <person name="Mackey A.J."/>
            <person name="Waterhouse R.M."/>
            <person name="Wyder S."/>
            <person name="Zdobnov E.M."/>
            <person name="Zdobnov E.M."/>
            <person name="Wyder S."/>
            <person name="Kriventseva E.V."/>
            <person name="Kadowaki T."/>
            <person name="Bork P."/>
            <person name="Aranda M."/>
            <person name="Bao R."/>
            <person name="Beermann A."/>
            <person name="Berns N."/>
            <person name="Bolognesi R."/>
            <person name="Bonneton F."/>
            <person name="Bopp D."/>
            <person name="Brown S.J."/>
            <person name="Bucher G."/>
            <person name="Butts T."/>
            <person name="Chaumot A."/>
            <person name="Denell R.E."/>
            <person name="Ferrier D.E."/>
            <person name="Friedrich M."/>
            <person name="Gordon C.M."/>
            <person name="Jindra M."/>
            <person name="Klingler M."/>
            <person name="Lan Q."/>
            <person name="Lattorff H.M."/>
            <person name="Laudet V."/>
            <person name="von Levetsow C."/>
            <person name="Liu Z."/>
            <person name="Lutz R."/>
            <person name="Lynch J.A."/>
            <person name="da Fonseca R.N."/>
            <person name="Posnien N."/>
            <person name="Reuter R."/>
            <person name="Roth S."/>
            <person name="Savard J."/>
            <person name="Schinko J.B."/>
            <person name="Schmitt C."/>
            <person name="Schoppmeier M."/>
            <person name="Schroder R."/>
            <person name="Shippy T.D."/>
            <person name="Simonnet F."/>
            <person name="Marques-Souza H."/>
            <person name="Tautz D."/>
            <person name="Tomoyasu Y."/>
            <person name="Trauner J."/>
            <person name="Van der Zee M."/>
            <person name="Vervoort M."/>
            <person name="Wittkopp N."/>
            <person name="Wimmer E.A."/>
            <person name="Yang X."/>
            <person name="Jones A.K."/>
            <person name="Sattelle D.B."/>
            <person name="Ebert P.R."/>
            <person name="Nelson D."/>
            <person name="Scott J.G."/>
            <person name="Beeman R.W."/>
            <person name="Muthukrishnan S."/>
            <person name="Kramer K.J."/>
            <person name="Arakane Y."/>
            <person name="Beeman R.W."/>
            <person name="Zhu Q."/>
            <person name="Hogenkamp D."/>
            <person name="Dixit R."/>
            <person name="Oppert B."/>
            <person name="Jiang H."/>
            <person name="Zou Z."/>
            <person name="Marshall J."/>
            <person name="Elpidina E."/>
            <person name="Vinokurov K."/>
            <person name="Oppert C."/>
            <person name="Zou Z."/>
            <person name="Evans J."/>
            <person name="Lu Z."/>
            <person name="Zhao P."/>
            <person name="Sumathipala N."/>
            <person name="Altincicek B."/>
            <person name="Vilcinskas A."/>
            <person name="Williams M."/>
            <person name="Hultmark D."/>
            <person name="Hetru C."/>
            <person name="Jiang H."/>
            <person name="Grimmelikhuijzen C.J."/>
            <person name="Hauser F."/>
            <person name="Cazzamali G."/>
            <person name="Williamson M."/>
            <person name="Park Y."/>
            <person name="Li B."/>
            <person name="Tanaka Y."/>
            <person name="Predel R."/>
            <person name="Neupert S."/>
            <person name="Schachtner J."/>
            <person name="Verleyen P."/>
            <person name="Raible F."/>
            <person name="Bork P."/>
            <person name="Friedrich M."/>
            <person name="Walden K.K."/>
            <person name="Robertson H.M."/>
            <person name="Angeli S."/>
            <person name="Foret S."/>
            <person name="Bucher G."/>
            <person name="Schuetz S."/>
            <person name="Maleszka R."/>
            <person name="Wimmer E.A."/>
            <person name="Beeman R.W."/>
            <person name="Lorenzen M."/>
            <person name="Tomoyasu Y."/>
            <person name="Miller S.C."/>
            <person name="Grossmann D."/>
            <person name="Bucher G."/>
        </authorList>
    </citation>
    <scope>NUCLEOTIDE SEQUENCE [LARGE SCALE GENOMIC DNA]</scope>
    <source>
        <strain evidence="9 10">Georgia GA2</strain>
    </source>
</reference>
<dbReference type="PANTHER" id="PTHR24394:SF29">
    <property type="entry name" value="MYONEURIN"/>
    <property type="match status" value="1"/>
</dbReference>
<dbReference type="FunFam" id="3.30.160.60:FF:000264">
    <property type="entry name" value="Zinc finger protein 236"/>
    <property type="match status" value="1"/>
</dbReference>
<dbReference type="Gene3D" id="3.30.160.60">
    <property type="entry name" value="Classic Zinc Finger"/>
    <property type="match status" value="5"/>
</dbReference>
<dbReference type="PROSITE" id="PS00028">
    <property type="entry name" value="ZINC_FINGER_C2H2_1"/>
    <property type="match status" value="6"/>
</dbReference>
<feature type="domain" description="C2H2-type" evidence="8">
    <location>
        <begin position="157"/>
        <end position="184"/>
    </location>
</feature>
<reference evidence="9 10" key="2">
    <citation type="journal article" date="2010" name="Nucleic Acids Res.">
        <title>BeetleBase in 2010: revisions to provide comprehensive genomic information for Tribolium castaneum.</title>
        <authorList>
            <person name="Kim H.S."/>
            <person name="Murphy T."/>
            <person name="Xia J."/>
            <person name="Caragea D."/>
            <person name="Park Y."/>
            <person name="Beeman R.W."/>
            <person name="Lorenzen M.D."/>
            <person name="Butcher S."/>
            <person name="Manak J.R."/>
            <person name="Brown S.J."/>
        </authorList>
    </citation>
    <scope>GENOME REANNOTATION</scope>
    <source>
        <strain evidence="9 10">Georgia GA2</strain>
    </source>
</reference>
<protein>
    <submittedName>
        <fullName evidence="9">Zinc finger protein 300-like Protein</fullName>
    </submittedName>
</protein>
<dbReference type="GO" id="GO:0003700">
    <property type="term" value="F:DNA-binding transcription factor activity"/>
    <property type="evidence" value="ECO:0000318"/>
    <property type="project" value="GO_Central"/>
</dbReference>
<evidence type="ECO:0000256" key="4">
    <source>
        <dbReference type="ARBA" id="ARBA00022771"/>
    </source>
</evidence>
<evidence type="ECO:0000256" key="5">
    <source>
        <dbReference type="ARBA" id="ARBA00022833"/>
    </source>
</evidence>
<dbReference type="Pfam" id="PF13912">
    <property type="entry name" value="zf-C2H2_6"/>
    <property type="match status" value="1"/>
</dbReference>
<dbReference type="PANTHER" id="PTHR24394">
    <property type="entry name" value="ZINC FINGER PROTEIN"/>
    <property type="match status" value="1"/>
</dbReference>
<dbReference type="SMART" id="SM00355">
    <property type="entry name" value="ZnF_C2H2"/>
    <property type="match status" value="6"/>
</dbReference>
<evidence type="ECO:0000259" key="8">
    <source>
        <dbReference type="PROSITE" id="PS50157"/>
    </source>
</evidence>
<feature type="domain" description="C2H2-type" evidence="8">
    <location>
        <begin position="213"/>
        <end position="241"/>
    </location>
</feature>
<dbReference type="InParanoid" id="A0A139WLG3"/>
<gene>
    <name evidence="9" type="primary">AUGUSTUS-3.0.2_31470</name>
    <name evidence="9" type="ORF">TcasGA2_TC031470</name>
</gene>
<dbReference type="GO" id="GO:0005634">
    <property type="term" value="C:nucleus"/>
    <property type="evidence" value="ECO:0007669"/>
    <property type="project" value="UniProtKB-SubCell"/>
</dbReference>
<evidence type="ECO:0000256" key="3">
    <source>
        <dbReference type="ARBA" id="ARBA00022737"/>
    </source>
</evidence>
<dbReference type="FunFam" id="3.30.160.60:FF:000295">
    <property type="entry name" value="zinc finger protein 19"/>
    <property type="match status" value="1"/>
</dbReference>
<dbReference type="PROSITE" id="PS50157">
    <property type="entry name" value="ZINC_FINGER_C2H2_2"/>
    <property type="match status" value="6"/>
</dbReference>
<feature type="domain" description="C2H2-type" evidence="8">
    <location>
        <begin position="129"/>
        <end position="156"/>
    </location>
</feature>
<dbReference type="GO" id="GO:0006357">
    <property type="term" value="P:regulation of transcription by RNA polymerase II"/>
    <property type="evidence" value="ECO:0000318"/>
    <property type="project" value="GO_Central"/>
</dbReference>
<dbReference type="SUPFAM" id="SSF57667">
    <property type="entry name" value="beta-beta-alpha zinc fingers"/>
    <property type="match status" value="3"/>
</dbReference>
<evidence type="ECO:0000256" key="1">
    <source>
        <dbReference type="ARBA" id="ARBA00004123"/>
    </source>
</evidence>
<dbReference type="Pfam" id="PF00096">
    <property type="entry name" value="zf-C2H2"/>
    <property type="match status" value="3"/>
</dbReference>
<dbReference type="InterPro" id="IPR036236">
    <property type="entry name" value="Znf_C2H2_sf"/>
</dbReference>
<keyword evidence="10" id="KW-1185">Reference proteome</keyword>
<keyword evidence="5" id="KW-0862">Zinc</keyword>
<evidence type="ECO:0000256" key="2">
    <source>
        <dbReference type="ARBA" id="ARBA00022723"/>
    </source>
</evidence>
<dbReference type="AlphaFoldDB" id="A0A139WLG3"/>